<dbReference type="NCBIfam" id="TIGR00797">
    <property type="entry name" value="matE"/>
    <property type="match status" value="1"/>
</dbReference>
<dbReference type="RefSeq" id="WP_106987087.1">
    <property type="nucleotide sequence ID" value="NZ_PYLP01000001.1"/>
</dbReference>
<proteinExistence type="predicted"/>
<dbReference type="GO" id="GO:0042910">
    <property type="term" value="F:xenobiotic transmembrane transporter activity"/>
    <property type="evidence" value="ECO:0007669"/>
    <property type="project" value="InterPro"/>
</dbReference>
<organism evidence="8 9">
    <name type="scientific">Faecalibacillus faecis</name>
    <dbReference type="NCBI Taxonomy" id="1982628"/>
    <lineage>
        <taxon>Bacteria</taxon>
        <taxon>Bacillati</taxon>
        <taxon>Bacillota</taxon>
        <taxon>Erysipelotrichia</taxon>
        <taxon>Erysipelotrichales</taxon>
        <taxon>Coprobacillaceae</taxon>
        <taxon>Faecalibacillus</taxon>
    </lineage>
</organism>
<keyword evidence="9" id="KW-1185">Reference proteome</keyword>
<evidence type="ECO:0000256" key="2">
    <source>
        <dbReference type="ARBA" id="ARBA00022448"/>
    </source>
</evidence>
<evidence type="ECO:0000256" key="3">
    <source>
        <dbReference type="ARBA" id="ARBA00022475"/>
    </source>
</evidence>
<keyword evidence="5 7" id="KW-1133">Transmembrane helix</keyword>
<keyword evidence="3" id="KW-1003">Cell membrane</keyword>
<dbReference type="InterPro" id="IPR052031">
    <property type="entry name" value="Membrane_Transporter-Flippase"/>
</dbReference>
<feature type="transmembrane region" description="Helical" evidence="7">
    <location>
        <begin position="166"/>
        <end position="185"/>
    </location>
</feature>
<feature type="transmembrane region" description="Helical" evidence="7">
    <location>
        <begin position="95"/>
        <end position="116"/>
    </location>
</feature>
<comment type="caution">
    <text evidence="8">The sequence shown here is derived from an EMBL/GenBank/DDBJ whole genome shotgun (WGS) entry which is preliminary data.</text>
</comment>
<gene>
    <name evidence="8" type="ORF">C7U55_00265</name>
</gene>
<evidence type="ECO:0000256" key="1">
    <source>
        <dbReference type="ARBA" id="ARBA00004651"/>
    </source>
</evidence>
<dbReference type="Proteomes" id="UP000241201">
    <property type="component" value="Unassembled WGS sequence"/>
</dbReference>
<dbReference type="GO" id="GO:0005886">
    <property type="term" value="C:plasma membrane"/>
    <property type="evidence" value="ECO:0007669"/>
    <property type="project" value="UniProtKB-SubCell"/>
</dbReference>
<feature type="transmembrane region" description="Helical" evidence="7">
    <location>
        <begin position="50"/>
        <end position="83"/>
    </location>
</feature>
<feature type="transmembrane region" description="Helical" evidence="7">
    <location>
        <begin position="357"/>
        <end position="375"/>
    </location>
</feature>
<dbReference type="PANTHER" id="PTHR43549">
    <property type="entry name" value="MULTIDRUG RESISTANCE PROTEIN YPNP-RELATED"/>
    <property type="match status" value="1"/>
</dbReference>
<feature type="transmembrane region" description="Helical" evidence="7">
    <location>
        <begin position="387"/>
        <end position="408"/>
    </location>
</feature>
<dbReference type="InterPro" id="IPR048279">
    <property type="entry name" value="MdtK-like"/>
</dbReference>
<comment type="subcellular location">
    <subcellularLocation>
        <location evidence="1">Cell membrane</location>
        <topology evidence="1">Multi-pass membrane protein</topology>
    </subcellularLocation>
</comment>
<evidence type="ECO:0000256" key="5">
    <source>
        <dbReference type="ARBA" id="ARBA00022989"/>
    </source>
</evidence>
<dbReference type="Pfam" id="PF01554">
    <property type="entry name" value="MatE"/>
    <property type="match status" value="2"/>
</dbReference>
<dbReference type="CDD" id="cd13138">
    <property type="entry name" value="MATE_yoeA_like"/>
    <property type="match status" value="1"/>
</dbReference>
<dbReference type="PANTHER" id="PTHR43549:SF3">
    <property type="entry name" value="MULTIDRUG RESISTANCE PROTEIN YPNP-RELATED"/>
    <property type="match status" value="1"/>
</dbReference>
<dbReference type="GO" id="GO:0015297">
    <property type="term" value="F:antiporter activity"/>
    <property type="evidence" value="ECO:0007669"/>
    <property type="project" value="InterPro"/>
</dbReference>
<keyword evidence="2" id="KW-0813">Transport</keyword>
<keyword evidence="4 7" id="KW-0812">Transmembrane</keyword>
<reference evidence="9" key="1">
    <citation type="submission" date="2018-03" db="EMBL/GenBank/DDBJ databases">
        <title>Lachnoclostridium SNUG30370 gen.nov., sp.nov., isolated from human faeces.</title>
        <authorList>
            <person name="Seo B."/>
            <person name="Jeon K."/>
            <person name="Ko G."/>
        </authorList>
    </citation>
    <scope>NUCLEOTIDE SEQUENCE [LARGE SCALE GENOMIC DNA]</scope>
    <source>
        <strain evidence="9">SNUG30370</strain>
    </source>
</reference>
<dbReference type="PIRSF" id="PIRSF006603">
    <property type="entry name" value="DinF"/>
    <property type="match status" value="1"/>
</dbReference>
<evidence type="ECO:0000313" key="9">
    <source>
        <dbReference type="Proteomes" id="UP000241201"/>
    </source>
</evidence>
<evidence type="ECO:0000256" key="4">
    <source>
        <dbReference type="ARBA" id="ARBA00022692"/>
    </source>
</evidence>
<sequence>MKGNTQDLTKGSIVKAIILFSVPLLIGNLFQQLYNAVDSYVVGNYVGKVALAAVGASTPIINMLIGFFMGISTGAGVVIAQFFGAGDLSKMKKAIHNSIALTLVIGVVLTVIGLVFNDPILKAIGVPNDVFSEASTYLSIYFWSLIFVMIYNMGSGILRSVGDSKRPLYFLIFSSIINIVLDFLFVKNFGFGVAGAGYATLIAQAISAIMVMYVLMKTEDSYKVVLKDIKFDKEILLKIIKIGLPTGFQQSIVSLSNVIVQSYINIYGASVIAGYSVTIKIDGFVNLPLQAFNMAITTFVGQNIGAKQYNRVKKGAYITTFLAMVTIGFFVVIMYFFGRDFIALFNQEKDVIDAGRLMQLTFLPFYIFLPINQVINGVLRGAGRSAVPMYVMIFSFVFLRQIYLFLVTKVTSDVVYVFLGWPTTWVVCSLIFIVYFFKVQWLPQEKGAEA</sequence>
<feature type="transmembrane region" description="Helical" evidence="7">
    <location>
        <begin position="316"/>
        <end position="337"/>
    </location>
</feature>
<evidence type="ECO:0000256" key="7">
    <source>
        <dbReference type="SAM" id="Phobius"/>
    </source>
</evidence>
<feature type="transmembrane region" description="Helical" evidence="7">
    <location>
        <begin position="414"/>
        <end position="437"/>
    </location>
</feature>
<dbReference type="EMBL" id="PYLP01000001">
    <property type="protein sequence ID" value="PST42319.1"/>
    <property type="molecule type" value="Genomic_DNA"/>
</dbReference>
<evidence type="ECO:0000313" key="8">
    <source>
        <dbReference type="EMBL" id="PST42319.1"/>
    </source>
</evidence>
<feature type="transmembrane region" description="Helical" evidence="7">
    <location>
        <begin position="136"/>
        <end position="154"/>
    </location>
</feature>
<accession>A0A2T3G475</accession>
<keyword evidence="6 7" id="KW-0472">Membrane</keyword>
<name>A0A2T3G475_9FIRM</name>
<dbReference type="InterPro" id="IPR002528">
    <property type="entry name" value="MATE_fam"/>
</dbReference>
<feature type="transmembrane region" description="Helical" evidence="7">
    <location>
        <begin position="191"/>
        <end position="215"/>
    </location>
</feature>
<dbReference type="AlphaFoldDB" id="A0A2T3G475"/>
<protein>
    <submittedName>
        <fullName evidence="8">MATE family efflux transporter</fullName>
    </submittedName>
</protein>
<feature type="transmembrane region" description="Helical" evidence="7">
    <location>
        <begin position="12"/>
        <end position="30"/>
    </location>
</feature>
<evidence type="ECO:0000256" key="6">
    <source>
        <dbReference type="ARBA" id="ARBA00023136"/>
    </source>
</evidence>
<dbReference type="GeneID" id="77469536"/>